<accession>A0A7S2ABL6</accession>
<evidence type="ECO:0000256" key="8">
    <source>
        <dbReference type="ARBA" id="ARBA00023136"/>
    </source>
</evidence>
<keyword evidence="3" id="KW-0813">Transport</keyword>
<evidence type="ECO:0000256" key="3">
    <source>
        <dbReference type="ARBA" id="ARBA00022448"/>
    </source>
</evidence>
<evidence type="ECO:0000313" key="10">
    <source>
        <dbReference type="EMBL" id="CAD9363181.1"/>
    </source>
</evidence>
<comment type="subcellular location">
    <subcellularLocation>
        <location evidence="1">Mitochondrion membrane</location>
        <topology evidence="1">Multi-pass membrane protein</topology>
    </subcellularLocation>
</comment>
<dbReference type="GO" id="GO:0015075">
    <property type="term" value="F:monoatomic ion transmembrane transporter activity"/>
    <property type="evidence" value="ECO:0007669"/>
    <property type="project" value="InterPro"/>
</dbReference>
<dbReference type="GO" id="GO:0005743">
    <property type="term" value="C:mitochondrial inner membrane"/>
    <property type="evidence" value="ECO:0007669"/>
    <property type="project" value="TreeGrafter"/>
</dbReference>
<evidence type="ECO:0000256" key="6">
    <source>
        <dbReference type="ARBA" id="ARBA00022989"/>
    </source>
</evidence>
<keyword evidence="8 9" id="KW-0472">Membrane</keyword>
<evidence type="ECO:0000256" key="2">
    <source>
        <dbReference type="ARBA" id="ARBA00005974"/>
    </source>
</evidence>
<evidence type="ECO:0000256" key="9">
    <source>
        <dbReference type="SAM" id="Phobius"/>
    </source>
</evidence>
<dbReference type="GO" id="GO:0006865">
    <property type="term" value="P:amino acid transport"/>
    <property type="evidence" value="ECO:0007669"/>
    <property type="project" value="UniProtKB-KW"/>
</dbReference>
<dbReference type="PANTHER" id="PTHR11153">
    <property type="entry name" value="SIDEROFLEXIN"/>
    <property type="match status" value="1"/>
</dbReference>
<protein>
    <submittedName>
        <fullName evidence="10">Uncharacterized protein</fullName>
    </submittedName>
</protein>
<dbReference type="GO" id="GO:1990542">
    <property type="term" value="P:mitochondrial transmembrane transport"/>
    <property type="evidence" value="ECO:0007669"/>
    <property type="project" value="TreeGrafter"/>
</dbReference>
<evidence type="ECO:0000256" key="7">
    <source>
        <dbReference type="ARBA" id="ARBA00023128"/>
    </source>
</evidence>
<organism evidence="10">
    <name type="scientific">Stereomyxa ramosa</name>
    <dbReference type="NCBI Taxonomy" id="1078864"/>
    <lineage>
        <taxon>Eukaryota</taxon>
        <taxon>Amoebozoa</taxon>
        <taxon>Amoebozoa incertae sedis</taxon>
        <taxon>Stereomyxa</taxon>
    </lineage>
</organism>
<feature type="transmembrane region" description="Helical" evidence="9">
    <location>
        <begin position="166"/>
        <end position="188"/>
    </location>
</feature>
<feature type="transmembrane region" description="Helical" evidence="9">
    <location>
        <begin position="139"/>
        <end position="157"/>
    </location>
</feature>
<keyword evidence="6 9" id="KW-1133">Transmembrane helix</keyword>
<evidence type="ECO:0000256" key="5">
    <source>
        <dbReference type="ARBA" id="ARBA00022970"/>
    </source>
</evidence>
<dbReference type="AlphaFoldDB" id="A0A7S2ABL6"/>
<dbReference type="EMBL" id="HBGP01000581">
    <property type="protein sequence ID" value="CAD9363181.1"/>
    <property type="molecule type" value="Transcribed_RNA"/>
</dbReference>
<feature type="transmembrane region" description="Helical" evidence="9">
    <location>
        <begin position="80"/>
        <end position="97"/>
    </location>
</feature>
<keyword evidence="5" id="KW-0029">Amino-acid transport</keyword>
<keyword evidence="4 9" id="KW-0812">Transmembrane</keyword>
<evidence type="ECO:0000256" key="1">
    <source>
        <dbReference type="ARBA" id="ARBA00004225"/>
    </source>
</evidence>
<dbReference type="Pfam" id="PF03820">
    <property type="entry name" value="SFXNs"/>
    <property type="match status" value="1"/>
</dbReference>
<sequence>MLVSPTTTPWIIFWQFLNQSYNMGMNYFNRNASNPLTNQQVFNNYMAATGLSCGVGVGAKLLTSSALVSPSRLKRTLARGFIPLAGTLAASLLNVFLTRKDEVLNGVAVRSSPRGDGEVVGRSKLAGRKGVELTMYSRSLLPLPTFLLAPVFISAVTRRFHFRSKFLLMGVKGSIVSVFLAISLPLSLAPWPLWVPLNKKDLEPELADLKCNTVFINRGL</sequence>
<gene>
    <name evidence="10" type="ORF">SRAM0439_LOCUS282</name>
</gene>
<keyword evidence="7" id="KW-0496">Mitochondrion</keyword>
<reference evidence="10" key="1">
    <citation type="submission" date="2021-01" db="EMBL/GenBank/DDBJ databases">
        <authorList>
            <person name="Corre E."/>
            <person name="Pelletier E."/>
            <person name="Niang G."/>
            <person name="Scheremetjew M."/>
            <person name="Finn R."/>
            <person name="Kale V."/>
            <person name="Holt S."/>
            <person name="Cochrane G."/>
            <person name="Meng A."/>
            <person name="Brown T."/>
            <person name="Cohen L."/>
        </authorList>
    </citation>
    <scope>NUCLEOTIDE SEQUENCE</scope>
    <source>
        <strain evidence="10">Chinc5</strain>
    </source>
</reference>
<feature type="transmembrane region" description="Helical" evidence="9">
    <location>
        <begin position="45"/>
        <end position="68"/>
    </location>
</feature>
<proteinExistence type="inferred from homology"/>
<evidence type="ECO:0000256" key="4">
    <source>
        <dbReference type="ARBA" id="ARBA00022692"/>
    </source>
</evidence>
<dbReference type="InterPro" id="IPR004686">
    <property type="entry name" value="Mtc"/>
</dbReference>
<comment type="similarity">
    <text evidence="2">Belongs to the sideroflexin family.</text>
</comment>
<name>A0A7S2ABL6_9EUKA</name>
<dbReference type="PANTHER" id="PTHR11153:SF6">
    <property type="entry name" value="SIDEROFLEXIN-5"/>
    <property type="match status" value="1"/>
</dbReference>